<evidence type="ECO:0000256" key="1">
    <source>
        <dbReference type="SAM" id="Phobius"/>
    </source>
</evidence>
<dbReference type="InterPro" id="IPR036259">
    <property type="entry name" value="MFS_trans_sf"/>
</dbReference>
<protein>
    <submittedName>
        <fullName evidence="3">MFS domain-containing protein</fullName>
    </submittedName>
</protein>
<feature type="transmembrane region" description="Helical" evidence="1">
    <location>
        <begin position="113"/>
        <end position="133"/>
    </location>
</feature>
<name>A0A1I7ZIH8_9BILA</name>
<evidence type="ECO:0000313" key="3">
    <source>
        <dbReference type="WBParaSite" id="L893_g26756.t1"/>
    </source>
</evidence>
<sequence length="274" mass="30642">MGGPIGTTHGRVPPSNIMLATRHSIFGHGMEKAPSAPALCVRRRRHPGVLQLKKVTDGTRETLKRNWKLFTVPMFQVFLLSVFILYMFFDIPYVNFPEYAVAHLNVTEQESSYLVSGIGFFNTISMLLCGFIADWKHTRDYMLPLYGICITLAGVCVFITPHITSYFGMMVICNAYGFFISANYVLASVITLELLCLHGFQGGYGLLSFAEGLGNVLGPALVGYVHDFTGSYIFIFYFAGCGIVVSGLVVVFIEVYRRYNPDEMDDRVDDRETV</sequence>
<dbReference type="SUPFAM" id="SSF103473">
    <property type="entry name" value="MFS general substrate transporter"/>
    <property type="match status" value="1"/>
</dbReference>
<keyword evidence="1" id="KW-0812">Transmembrane</keyword>
<dbReference type="AlphaFoldDB" id="A0A1I7ZIH8"/>
<dbReference type="InterPro" id="IPR050327">
    <property type="entry name" value="Proton-linked_MCT"/>
</dbReference>
<reference evidence="3" key="1">
    <citation type="submission" date="2016-11" db="UniProtKB">
        <authorList>
            <consortium name="WormBaseParasite"/>
        </authorList>
    </citation>
    <scope>IDENTIFICATION</scope>
</reference>
<organism evidence="2 3">
    <name type="scientific">Steinernema glaseri</name>
    <dbReference type="NCBI Taxonomy" id="37863"/>
    <lineage>
        <taxon>Eukaryota</taxon>
        <taxon>Metazoa</taxon>
        <taxon>Ecdysozoa</taxon>
        <taxon>Nematoda</taxon>
        <taxon>Chromadorea</taxon>
        <taxon>Rhabditida</taxon>
        <taxon>Tylenchina</taxon>
        <taxon>Panagrolaimomorpha</taxon>
        <taxon>Strongyloidoidea</taxon>
        <taxon>Steinernematidae</taxon>
        <taxon>Steinernema</taxon>
    </lineage>
</organism>
<dbReference type="InterPro" id="IPR011701">
    <property type="entry name" value="MFS"/>
</dbReference>
<feature type="transmembrane region" description="Helical" evidence="1">
    <location>
        <begin position="175"/>
        <end position="197"/>
    </location>
</feature>
<feature type="transmembrane region" description="Helical" evidence="1">
    <location>
        <begin position="232"/>
        <end position="256"/>
    </location>
</feature>
<dbReference type="Gene3D" id="1.20.1250.20">
    <property type="entry name" value="MFS general substrate transporter like domains"/>
    <property type="match status" value="1"/>
</dbReference>
<keyword evidence="2" id="KW-1185">Reference proteome</keyword>
<feature type="transmembrane region" description="Helical" evidence="1">
    <location>
        <begin position="145"/>
        <end position="163"/>
    </location>
</feature>
<feature type="transmembrane region" description="Helical" evidence="1">
    <location>
        <begin position="69"/>
        <end position="89"/>
    </location>
</feature>
<keyword evidence="1" id="KW-0472">Membrane</keyword>
<dbReference type="PANTHER" id="PTHR11360:SF299">
    <property type="entry name" value="GEM-1"/>
    <property type="match status" value="1"/>
</dbReference>
<dbReference type="WBParaSite" id="L893_g26756.t1">
    <property type="protein sequence ID" value="L893_g26756.t1"/>
    <property type="gene ID" value="L893_g26756"/>
</dbReference>
<dbReference type="Pfam" id="PF07690">
    <property type="entry name" value="MFS_1"/>
    <property type="match status" value="1"/>
</dbReference>
<dbReference type="PANTHER" id="PTHR11360">
    <property type="entry name" value="MONOCARBOXYLATE TRANSPORTER"/>
    <property type="match status" value="1"/>
</dbReference>
<accession>A0A1I7ZIH8</accession>
<dbReference type="GO" id="GO:0008028">
    <property type="term" value="F:monocarboxylic acid transmembrane transporter activity"/>
    <property type="evidence" value="ECO:0007669"/>
    <property type="project" value="TreeGrafter"/>
</dbReference>
<proteinExistence type="predicted"/>
<dbReference type="Proteomes" id="UP000095287">
    <property type="component" value="Unplaced"/>
</dbReference>
<evidence type="ECO:0000313" key="2">
    <source>
        <dbReference type="Proteomes" id="UP000095287"/>
    </source>
</evidence>
<keyword evidence="1" id="KW-1133">Transmembrane helix</keyword>
<feature type="transmembrane region" description="Helical" evidence="1">
    <location>
        <begin position="204"/>
        <end position="226"/>
    </location>
</feature>